<dbReference type="Pfam" id="PF00436">
    <property type="entry name" value="SSB"/>
    <property type="match status" value="1"/>
</dbReference>
<evidence type="ECO:0000313" key="5">
    <source>
        <dbReference type="EMBL" id="ACV56556.1"/>
    </source>
</evidence>
<dbReference type="HOGENOM" id="CLU_1583904_0_0_11"/>
<reference evidence="5 6" key="1">
    <citation type="journal article" date="2009" name="Stand. Genomic Sci.">
        <title>Complete genome sequence of Eggerthella lenta type strain (IPP VPI 0255).</title>
        <authorList>
            <person name="Saunders E."/>
            <person name="Pukall R."/>
            <person name="Abt B."/>
            <person name="Lapidus A."/>
            <person name="Glavina Del Rio T."/>
            <person name="Copeland A."/>
            <person name="Tice H."/>
            <person name="Cheng J.F."/>
            <person name="Lucas S."/>
            <person name="Chen F."/>
            <person name="Nolan M."/>
            <person name="Bruce D."/>
            <person name="Goodwin L."/>
            <person name="Pitluck S."/>
            <person name="Ivanova N."/>
            <person name="Mavromatis K."/>
            <person name="Ovchinnikova G."/>
            <person name="Pati A."/>
            <person name="Chen A."/>
            <person name="Palaniappan K."/>
            <person name="Land M."/>
            <person name="Hauser L."/>
            <person name="Chang Y.J."/>
            <person name="Jeffries C.D."/>
            <person name="Chain P."/>
            <person name="Meincke L."/>
            <person name="Sims D."/>
            <person name="Brettin T."/>
            <person name="Detter J.C."/>
            <person name="Goker M."/>
            <person name="Bristow J."/>
            <person name="Eisen J.A."/>
            <person name="Markowitz V."/>
            <person name="Hugenholtz P."/>
            <person name="Kyrpides N.C."/>
            <person name="Klenk H.P."/>
            <person name="Han C."/>
        </authorList>
    </citation>
    <scope>NUCLEOTIDE SEQUENCE [LARGE SCALE GENOMIC DNA]</scope>
    <source>
        <strain evidence="6">ATCC 25559 / DSM 2243 / CCUG 17323 / JCM 9979 / KCTC 3265 / NCTC 11813 / VPI 0255 / 1899 B</strain>
    </source>
</reference>
<accession>C8WLU3</accession>
<dbReference type="GO" id="GO:0006260">
    <property type="term" value="P:DNA replication"/>
    <property type="evidence" value="ECO:0007669"/>
    <property type="project" value="InterPro"/>
</dbReference>
<organism evidence="5 6">
    <name type="scientific">Eggerthella lenta (strain ATCC 25559 / DSM 2243 / CCUG 17323 / JCM 9979 / KCTC 3265 / NCTC 11813 / VPI 0255 / 1899 B)</name>
    <name type="common">Eubacterium lentum</name>
    <dbReference type="NCBI Taxonomy" id="479437"/>
    <lineage>
        <taxon>Bacteria</taxon>
        <taxon>Bacillati</taxon>
        <taxon>Actinomycetota</taxon>
        <taxon>Coriobacteriia</taxon>
        <taxon>Eggerthellales</taxon>
        <taxon>Eggerthellaceae</taxon>
        <taxon>Eggerthella</taxon>
    </lineage>
</organism>
<dbReference type="InterPro" id="IPR000424">
    <property type="entry name" value="Primosome_PriB/ssb"/>
</dbReference>
<feature type="region of interest" description="Disordered" evidence="4">
    <location>
        <begin position="102"/>
        <end position="147"/>
    </location>
</feature>
<keyword evidence="6" id="KW-1185">Reference proteome</keyword>
<dbReference type="PaxDb" id="479437-Elen_2604"/>
<dbReference type="SUPFAM" id="SSF50249">
    <property type="entry name" value="Nucleic acid-binding proteins"/>
    <property type="match status" value="1"/>
</dbReference>
<dbReference type="InterPro" id="IPR011344">
    <property type="entry name" value="ssDNA-bd"/>
</dbReference>
<evidence type="ECO:0000313" key="6">
    <source>
        <dbReference type="Proteomes" id="UP000001377"/>
    </source>
</evidence>
<dbReference type="STRING" id="479437.Elen_2604"/>
<evidence type="ECO:0000256" key="2">
    <source>
        <dbReference type="PROSITE-ProRule" id="PRU00252"/>
    </source>
</evidence>
<dbReference type="eggNOG" id="COG0629">
    <property type="taxonomic scope" value="Bacteria"/>
</dbReference>
<dbReference type="CDD" id="cd04496">
    <property type="entry name" value="SSB_OBF"/>
    <property type="match status" value="1"/>
</dbReference>
<dbReference type="Gene3D" id="2.40.50.140">
    <property type="entry name" value="Nucleic acid-binding proteins"/>
    <property type="match status" value="1"/>
</dbReference>
<dbReference type="BioCyc" id="ELEN479437:G1GFY-2626-MONOMER"/>
<evidence type="ECO:0000256" key="4">
    <source>
        <dbReference type="SAM" id="MobiDB-lite"/>
    </source>
</evidence>
<dbReference type="EMBL" id="CP001726">
    <property type="protein sequence ID" value="ACV56556.1"/>
    <property type="molecule type" value="Genomic_DNA"/>
</dbReference>
<dbReference type="RefSeq" id="WP_015761278.1">
    <property type="nucleotide sequence ID" value="NC_013204.1"/>
</dbReference>
<protein>
    <recommendedName>
        <fullName evidence="3">Single-stranded DNA-binding protein</fullName>
    </recommendedName>
</protein>
<sequence>MKDFVMDGYVCKGVEVRSTQAGKLVTKFTLNSPDYNRSTQQSEPAFFRCEYWHNGQNDPKAANIVEGAVLLVWGSMRFDQYTDKAGNKRSETAFKVREIGLIKPPARPQQPQYAPQPTQQAYAPQYAPQPAPAPVQQPAAAYQQPAPVAVPPQAVQVPMSVYDEDIPF</sequence>
<dbReference type="KEGG" id="ele:Elen_2604"/>
<name>C8WLU3_EGGLE</name>
<dbReference type="Proteomes" id="UP000001377">
    <property type="component" value="Chromosome"/>
</dbReference>
<gene>
    <name evidence="5" type="ordered locus">Elen_2604</name>
</gene>
<proteinExistence type="predicted"/>
<evidence type="ECO:0000256" key="3">
    <source>
        <dbReference type="RuleBase" id="RU000524"/>
    </source>
</evidence>
<feature type="compositionally biased region" description="Low complexity" evidence="4">
    <location>
        <begin position="109"/>
        <end position="126"/>
    </location>
</feature>
<dbReference type="InterPro" id="IPR012340">
    <property type="entry name" value="NA-bd_OB-fold"/>
</dbReference>
<keyword evidence="1 2" id="KW-0238">DNA-binding</keyword>
<dbReference type="AlphaFoldDB" id="C8WLU3"/>
<dbReference type="NCBIfam" id="TIGR00621">
    <property type="entry name" value="ssb"/>
    <property type="match status" value="1"/>
</dbReference>
<dbReference type="PROSITE" id="PS50935">
    <property type="entry name" value="SSB"/>
    <property type="match status" value="1"/>
</dbReference>
<evidence type="ECO:0000256" key="1">
    <source>
        <dbReference type="ARBA" id="ARBA00023125"/>
    </source>
</evidence>
<feature type="compositionally biased region" description="Low complexity" evidence="4">
    <location>
        <begin position="136"/>
        <end position="147"/>
    </location>
</feature>
<dbReference type="GO" id="GO:0003697">
    <property type="term" value="F:single-stranded DNA binding"/>
    <property type="evidence" value="ECO:0007669"/>
    <property type="project" value="InterPro"/>
</dbReference>